<organism evidence="11 12">
    <name type="scientific">Aquisalimonas asiatica</name>
    <dbReference type="NCBI Taxonomy" id="406100"/>
    <lineage>
        <taxon>Bacteria</taxon>
        <taxon>Pseudomonadati</taxon>
        <taxon>Pseudomonadota</taxon>
        <taxon>Gammaproteobacteria</taxon>
        <taxon>Chromatiales</taxon>
        <taxon>Ectothiorhodospiraceae</taxon>
        <taxon>Aquisalimonas</taxon>
    </lineage>
</organism>
<keyword evidence="6 9" id="KW-1133">Transmembrane helix</keyword>
<gene>
    <name evidence="9" type="primary">tatB</name>
    <name evidence="11" type="ORF">SAMN04488052_10426</name>
</gene>
<sequence length="142" mass="15166">MFDISFPEMLLILVVALVVIGPERLPRVARTMGMWVGRARSVFNSVKRDVEREARLDDLRKAERDFRKDLDLGLDEDVTKGERTSAPIGASKKKTGKGASGGKGRPSIADVDAPAGDGAADGDDGVTHGETAKGERDSDGNT</sequence>
<dbReference type="GO" id="GO:0033281">
    <property type="term" value="C:TAT protein transport complex"/>
    <property type="evidence" value="ECO:0007669"/>
    <property type="project" value="UniProtKB-UniRule"/>
</dbReference>
<dbReference type="PRINTS" id="PR01506">
    <property type="entry name" value="TATBPROTEIN"/>
</dbReference>
<evidence type="ECO:0000256" key="1">
    <source>
        <dbReference type="ARBA" id="ARBA00004167"/>
    </source>
</evidence>
<dbReference type="GO" id="GO:0008320">
    <property type="term" value="F:protein transmembrane transporter activity"/>
    <property type="evidence" value="ECO:0007669"/>
    <property type="project" value="UniProtKB-UniRule"/>
</dbReference>
<evidence type="ECO:0000313" key="12">
    <source>
        <dbReference type="Proteomes" id="UP000199657"/>
    </source>
</evidence>
<keyword evidence="4 9" id="KW-0812">Transmembrane</keyword>
<evidence type="ECO:0000313" key="11">
    <source>
        <dbReference type="EMBL" id="SEO88193.1"/>
    </source>
</evidence>
<comment type="subunit">
    <text evidence="9">The Tat system comprises two distinct complexes: a TatABC complex, containing multiple copies of TatA, TatB and TatC subunits, and a separate TatA complex, containing only TatA subunits. Substrates initially bind to the TatABC complex, which probably triggers association of the separate TatA complex to form the active translocon.</text>
</comment>
<dbReference type="GO" id="GO:0043953">
    <property type="term" value="P:protein transport by the Tat complex"/>
    <property type="evidence" value="ECO:0007669"/>
    <property type="project" value="UniProtKB-UniRule"/>
</dbReference>
<evidence type="ECO:0000256" key="2">
    <source>
        <dbReference type="ARBA" id="ARBA00022448"/>
    </source>
</evidence>
<accession>A0A1H8TCI7</accession>
<comment type="function">
    <text evidence="9">Part of the twin-arginine translocation (Tat) system that transports large folded proteins containing a characteristic twin-arginine motif in their signal peptide across membranes. Together with TatC, TatB is part of a receptor directly interacting with Tat signal peptides. TatB may form an oligomeric binding site that transiently accommodates folded Tat precursor proteins before their translocation.</text>
</comment>
<proteinExistence type="inferred from homology"/>
<dbReference type="Proteomes" id="UP000199657">
    <property type="component" value="Unassembled WGS sequence"/>
</dbReference>
<dbReference type="EMBL" id="FOEG01000004">
    <property type="protein sequence ID" value="SEO88193.1"/>
    <property type="molecule type" value="Genomic_DNA"/>
</dbReference>
<feature type="compositionally biased region" description="Basic and acidic residues" evidence="10">
    <location>
        <begin position="73"/>
        <end position="83"/>
    </location>
</feature>
<feature type="region of interest" description="Disordered" evidence="10">
    <location>
        <begin position="73"/>
        <end position="142"/>
    </location>
</feature>
<keyword evidence="12" id="KW-1185">Reference proteome</keyword>
<dbReference type="Pfam" id="PF02416">
    <property type="entry name" value="TatA_B_E"/>
    <property type="match status" value="1"/>
</dbReference>
<evidence type="ECO:0000256" key="3">
    <source>
        <dbReference type="ARBA" id="ARBA00022475"/>
    </source>
</evidence>
<dbReference type="STRING" id="406100.SAMN04488052_10426"/>
<keyword evidence="7 9" id="KW-0811">Translocation</keyword>
<dbReference type="PANTHER" id="PTHR33162:SF1">
    <property type="entry name" value="SEC-INDEPENDENT PROTEIN TRANSLOCASE PROTEIN TATA, CHLOROPLASTIC"/>
    <property type="match status" value="1"/>
</dbReference>
<dbReference type="NCBIfam" id="TIGR01410">
    <property type="entry name" value="tatB"/>
    <property type="match status" value="1"/>
</dbReference>
<dbReference type="OrthoDB" id="9816005at2"/>
<protein>
    <recommendedName>
        <fullName evidence="9">Sec-independent protein translocase protein TatB</fullName>
    </recommendedName>
</protein>
<dbReference type="InterPro" id="IPR003369">
    <property type="entry name" value="TatA/B/E"/>
</dbReference>
<evidence type="ECO:0000256" key="7">
    <source>
        <dbReference type="ARBA" id="ARBA00023010"/>
    </source>
</evidence>
<comment type="subcellular location">
    <subcellularLocation>
        <location evidence="9">Cell membrane</location>
        <topology evidence="9">Single-pass membrane protein</topology>
    </subcellularLocation>
    <subcellularLocation>
        <location evidence="1">Membrane</location>
        <topology evidence="1">Single-pass membrane protein</topology>
    </subcellularLocation>
</comment>
<feature type="compositionally biased region" description="Low complexity" evidence="10">
    <location>
        <begin position="109"/>
        <end position="118"/>
    </location>
</feature>
<dbReference type="PANTHER" id="PTHR33162">
    <property type="entry name" value="SEC-INDEPENDENT PROTEIN TRANSLOCASE PROTEIN TATA, CHLOROPLASTIC"/>
    <property type="match status" value="1"/>
</dbReference>
<keyword evidence="5 9" id="KW-0653">Protein transport</keyword>
<evidence type="ECO:0000256" key="5">
    <source>
        <dbReference type="ARBA" id="ARBA00022927"/>
    </source>
</evidence>
<name>A0A1H8TCI7_9GAMM</name>
<evidence type="ECO:0000256" key="4">
    <source>
        <dbReference type="ARBA" id="ARBA00022692"/>
    </source>
</evidence>
<comment type="similarity">
    <text evidence="9">Belongs to the TatB family.</text>
</comment>
<evidence type="ECO:0000256" key="6">
    <source>
        <dbReference type="ARBA" id="ARBA00022989"/>
    </source>
</evidence>
<feature type="compositionally biased region" description="Basic and acidic residues" evidence="10">
    <location>
        <begin position="125"/>
        <end position="142"/>
    </location>
</feature>
<dbReference type="AlphaFoldDB" id="A0A1H8TCI7"/>
<keyword evidence="2 9" id="KW-0813">Transport</keyword>
<evidence type="ECO:0000256" key="9">
    <source>
        <dbReference type="HAMAP-Rule" id="MF_00237"/>
    </source>
</evidence>
<dbReference type="Gene3D" id="1.20.5.3310">
    <property type="match status" value="1"/>
</dbReference>
<dbReference type="RefSeq" id="WP_091643063.1">
    <property type="nucleotide sequence ID" value="NZ_FOEG01000004.1"/>
</dbReference>
<reference evidence="11 12" key="1">
    <citation type="submission" date="2016-10" db="EMBL/GenBank/DDBJ databases">
        <authorList>
            <person name="de Groot N.N."/>
        </authorList>
    </citation>
    <scope>NUCLEOTIDE SEQUENCE [LARGE SCALE GENOMIC DNA]</scope>
    <source>
        <strain evidence="11 12">CGMCC 1.6291</strain>
    </source>
</reference>
<keyword evidence="3 9" id="KW-1003">Cell membrane</keyword>
<keyword evidence="8 9" id="KW-0472">Membrane</keyword>
<evidence type="ECO:0000256" key="10">
    <source>
        <dbReference type="SAM" id="MobiDB-lite"/>
    </source>
</evidence>
<evidence type="ECO:0000256" key="8">
    <source>
        <dbReference type="ARBA" id="ARBA00023136"/>
    </source>
</evidence>
<dbReference type="InterPro" id="IPR018448">
    <property type="entry name" value="TatB"/>
</dbReference>
<dbReference type="HAMAP" id="MF_00237">
    <property type="entry name" value="TatB"/>
    <property type="match status" value="1"/>
</dbReference>